<evidence type="ECO:0000256" key="2">
    <source>
        <dbReference type="RuleBase" id="RU361173"/>
    </source>
</evidence>
<comment type="subcellular location">
    <subcellularLocation>
        <location evidence="2">Secreted</location>
    </subcellularLocation>
</comment>
<dbReference type="Gene3D" id="2.160.20.10">
    <property type="entry name" value="Single-stranded right-handed beta-helix, Pectin lyase-like"/>
    <property type="match status" value="1"/>
</dbReference>
<comment type="similarity">
    <text evidence="2">Belongs to the polysaccharide lyase 1 family.</text>
</comment>
<keyword evidence="3" id="KW-0732">Signal</keyword>
<dbReference type="PANTHER" id="PTHR31683:SF18">
    <property type="entry name" value="PECTATE LYASE 21-RELATED"/>
    <property type="match status" value="1"/>
</dbReference>
<dbReference type="Pfam" id="PF00544">
    <property type="entry name" value="Pectate_lyase_4"/>
    <property type="match status" value="1"/>
</dbReference>
<protein>
    <submittedName>
        <fullName evidence="5">Pectate lyase</fullName>
    </submittedName>
</protein>
<dbReference type="InterPro" id="IPR012334">
    <property type="entry name" value="Pectin_lyas_fold"/>
</dbReference>
<dbReference type="GO" id="GO:0030570">
    <property type="term" value="F:pectate lyase activity"/>
    <property type="evidence" value="ECO:0007669"/>
    <property type="project" value="InterPro"/>
</dbReference>
<organism evidence="5 6">
    <name type="scientific">Pelagibacterium luteolum</name>
    <dbReference type="NCBI Taxonomy" id="440168"/>
    <lineage>
        <taxon>Bacteria</taxon>
        <taxon>Pseudomonadati</taxon>
        <taxon>Pseudomonadota</taxon>
        <taxon>Alphaproteobacteria</taxon>
        <taxon>Hyphomicrobiales</taxon>
        <taxon>Devosiaceae</taxon>
        <taxon>Pelagibacterium</taxon>
    </lineage>
</organism>
<feature type="domain" description="Pectate lyase" evidence="4">
    <location>
        <begin position="115"/>
        <end position="368"/>
    </location>
</feature>
<gene>
    <name evidence="5" type="ORF">SAMN04487974_102207</name>
</gene>
<dbReference type="STRING" id="440168.SAMN04487974_102207"/>
<dbReference type="InterPro" id="IPR045032">
    <property type="entry name" value="PEL"/>
</dbReference>
<feature type="signal peptide" evidence="3">
    <location>
        <begin position="1"/>
        <end position="26"/>
    </location>
</feature>
<dbReference type="InterPro" id="IPR011050">
    <property type="entry name" value="Pectin_lyase_fold/virulence"/>
</dbReference>
<keyword evidence="2" id="KW-0624">Polysaccharide degradation</keyword>
<keyword evidence="6" id="KW-1185">Reference proteome</keyword>
<evidence type="ECO:0000256" key="3">
    <source>
        <dbReference type="SAM" id="SignalP"/>
    </source>
</evidence>
<dbReference type="AlphaFoldDB" id="A0A1G7TLD7"/>
<reference evidence="5 6" key="1">
    <citation type="submission" date="2016-10" db="EMBL/GenBank/DDBJ databases">
        <authorList>
            <person name="de Groot N.N."/>
        </authorList>
    </citation>
    <scope>NUCLEOTIDE SEQUENCE [LARGE SCALE GENOMIC DNA]</scope>
    <source>
        <strain evidence="5 6">CGMCC 1.10267</strain>
    </source>
</reference>
<evidence type="ECO:0000313" key="5">
    <source>
        <dbReference type="EMBL" id="SDG36138.1"/>
    </source>
</evidence>
<dbReference type="OrthoDB" id="5592990at2"/>
<keyword evidence="1 2" id="KW-0456">Lyase</keyword>
<keyword evidence="2" id="KW-0964">Secreted</keyword>
<proteinExistence type="inferred from homology"/>
<dbReference type="PANTHER" id="PTHR31683">
    <property type="entry name" value="PECTATE LYASE 18-RELATED"/>
    <property type="match status" value="1"/>
</dbReference>
<dbReference type="InterPro" id="IPR002022">
    <property type="entry name" value="Pec_lyase"/>
</dbReference>
<sequence>MTRSSRLAALSAALVASMSFSAFALAQEVDDTTLDLAREAAHTGWATAEGGTTGGAEADDTQIYVVTTRAELVDALGGDVSGNRDNDEPAIIFISGTIDLTEDDDGNPQDAEAFAHPDWDWHAYLAEYDPAVYGMEEEPAGPLEDARAASQQAQAEHINIYVGSNKTLFGLGDDAVIRHGSLRLNGVSNVIIRNIEFQDSFDMFPGWDGTDGSEGNWNSEYDNIEIRESTHVWLDHNTFNDGDRPDWEAGEVFGRVLQHHDGVTDIVAQSNYVTFSWNKIDNHDKTHIIGNSDSRTDDADHLKVTLHHNHYINSGQRAPRVRFGEVHVFNNLHEHTADSQLGFVYSYGVGLDSHIYAEANAFVMPDVAPDRTIRPFNGEAIHVVDTLFNGEEIDLLEAFNAVNPDARLDDTVGWSPQYAYELTPVAEVEDAVRSGAGSGNL</sequence>
<dbReference type="SMART" id="SM00656">
    <property type="entry name" value="Amb_all"/>
    <property type="match status" value="1"/>
</dbReference>
<dbReference type="RefSeq" id="WP_090592860.1">
    <property type="nucleotide sequence ID" value="NZ_FNCS01000002.1"/>
</dbReference>
<evidence type="ECO:0000313" key="6">
    <source>
        <dbReference type="Proteomes" id="UP000199495"/>
    </source>
</evidence>
<evidence type="ECO:0000259" key="4">
    <source>
        <dbReference type="SMART" id="SM00656"/>
    </source>
</evidence>
<dbReference type="GO" id="GO:0005576">
    <property type="term" value="C:extracellular region"/>
    <property type="evidence" value="ECO:0007669"/>
    <property type="project" value="UniProtKB-SubCell"/>
</dbReference>
<dbReference type="GO" id="GO:0000272">
    <property type="term" value="P:polysaccharide catabolic process"/>
    <property type="evidence" value="ECO:0007669"/>
    <property type="project" value="UniProtKB-KW"/>
</dbReference>
<name>A0A1G7TLD7_9HYPH</name>
<dbReference type="SUPFAM" id="SSF51126">
    <property type="entry name" value="Pectin lyase-like"/>
    <property type="match status" value="1"/>
</dbReference>
<dbReference type="Proteomes" id="UP000199495">
    <property type="component" value="Unassembled WGS sequence"/>
</dbReference>
<feature type="chain" id="PRO_5011746962" evidence="3">
    <location>
        <begin position="27"/>
        <end position="441"/>
    </location>
</feature>
<keyword evidence="2" id="KW-0119">Carbohydrate metabolism</keyword>
<dbReference type="EMBL" id="FNCS01000002">
    <property type="protein sequence ID" value="SDG36138.1"/>
    <property type="molecule type" value="Genomic_DNA"/>
</dbReference>
<accession>A0A1G7TLD7</accession>
<evidence type="ECO:0000256" key="1">
    <source>
        <dbReference type="ARBA" id="ARBA00023239"/>
    </source>
</evidence>